<dbReference type="InterPro" id="IPR036770">
    <property type="entry name" value="Ankyrin_rpt-contain_sf"/>
</dbReference>
<dbReference type="Pfam" id="PF22939">
    <property type="entry name" value="WHD_GPIID"/>
    <property type="match status" value="1"/>
</dbReference>
<feature type="compositionally biased region" description="Basic and acidic residues" evidence="3">
    <location>
        <begin position="1129"/>
        <end position="1140"/>
    </location>
</feature>
<dbReference type="InterPro" id="IPR002110">
    <property type="entry name" value="Ankyrin_rpt"/>
</dbReference>
<dbReference type="GO" id="GO:0009116">
    <property type="term" value="P:nucleoside metabolic process"/>
    <property type="evidence" value="ECO:0007669"/>
    <property type="project" value="InterPro"/>
</dbReference>
<evidence type="ECO:0000313" key="5">
    <source>
        <dbReference type="EMBL" id="KAK2590467.1"/>
    </source>
</evidence>
<feature type="repeat" description="ANK" evidence="2">
    <location>
        <begin position="1017"/>
        <end position="1049"/>
    </location>
</feature>
<name>A0AAJ0CF22_9HYPO</name>
<dbReference type="InterPro" id="IPR007111">
    <property type="entry name" value="NACHT_NTPase"/>
</dbReference>
<dbReference type="Pfam" id="PF12796">
    <property type="entry name" value="Ank_2"/>
    <property type="match status" value="2"/>
</dbReference>
<evidence type="ECO:0000256" key="1">
    <source>
        <dbReference type="ARBA" id="ARBA00022737"/>
    </source>
</evidence>
<dbReference type="SUPFAM" id="SSF53167">
    <property type="entry name" value="Purine and uridine phosphorylases"/>
    <property type="match status" value="1"/>
</dbReference>
<feature type="repeat" description="ANK" evidence="2">
    <location>
        <begin position="1050"/>
        <end position="1082"/>
    </location>
</feature>
<protein>
    <recommendedName>
        <fullName evidence="4">NACHT domain-containing protein</fullName>
    </recommendedName>
</protein>
<dbReference type="InterPro" id="IPR035994">
    <property type="entry name" value="Nucleoside_phosphorylase_sf"/>
</dbReference>
<sequence length="1157" mass="127089">MTPTVQLSDPKQYTIGWITALERELTAAIAVLDDEHETPLNFTKHEKDRNSYTWGRIKGHNIVVASLAAGRYGTVSAASTAWSMISSLPHIRFGLLVGIGAGVPRPNHDIRLGDVVVSHPAGTSAGVVQYDLGKQRSDGTFERVGQLDSPPEILLKRLQVLKANYQLNRSRMPAILAKMVNDYPVLCEEQDGDAAFVHQGSNNDRLFQPSSVHKAAELVGNKAVGQDRVCVHCDETKEITRSDRRTPLPRIHYGVIASGNSVVKDGISREQILQRLDDNCICFEMEAAGLMNSLPCLVIREICDYVDAHKNDRWQNYAAATAAAFANELLEGLDTVDVGRTPEIREALNELQAQMNHMQQTAIVTEAATRSIRSDLRTDMIKRWLCPPDPSVNANHARTLRHEGTGTWLLESPILQEWHLGSRRHLWLNGLAGCGKTVLSVTLLDYLAKKNDRLVLSFFFNFNDTAKQTLDGMLRSLAFQLYQHETGSAGPLDVLFHAHQDGRNQPATETLGNVVCDMLAIREKVVIVLDAIDESTTRRELLLWITALASNADLSHTQLICTGRPEHEFLRDIPSAIGKENCLPLNKKSVNADIRSYVAAQLSERADFRRKHLSHDLLGGIQRQVGDGADGMFRWAFCQLDSLARCPHEAAIETALASLPRNLEETYKRMVDSIPRDRETDAMRLLQFIVHAKRPLSVAQAKEVIATQIEHEPRGFNTKRRLFSEEEILAYCPGLLTVVDAEETELHLAHFSVKEYLLGKDQFEIKTASISITVTCLTYLTDINGSYYEMERNFPAAMLTAAIWTGHSALAQASKDVVRATAEFLLRKETFERWTELYHSDYHWLECPSPTPLGPILYYACFSGLTGTARLLINKGFDVNAQGGAYSNALQAASYGGHLETVQMLLDEGADVNAQGGVYSNALQAASNGGYLETVRMLLNKGADVDAQGGRFSNALQAASAKGCLEIVKLLLSKGANVNAQGGGHDNALQAASARGSLEIIKLLLGDGADVNAKGGEYGSALQAASYHGHLEIVELLLGDGADVNAKGGEYGNALQVASTMGHLEIVKLLLDKRADVNAQGGYYSSALQAASAEGHLEIVKLLQETMGPWKTDVDSTQSKNVKRKRDAFHKDLDGRFHEDTDSEEQGSAGSIGHRRL</sequence>
<dbReference type="InterPro" id="IPR054471">
    <property type="entry name" value="GPIID_WHD"/>
</dbReference>
<feature type="domain" description="NACHT" evidence="4">
    <location>
        <begin position="424"/>
        <end position="565"/>
    </location>
</feature>
<evidence type="ECO:0000259" key="4">
    <source>
        <dbReference type="PROSITE" id="PS50837"/>
    </source>
</evidence>
<dbReference type="SUPFAM" id="SSF48403">
    <property type="entry name" value="Ankyrin repeat"/>
    <property type="match status" value="1"/>
</dbReference>
<proteinExistence type="predicted"/>
<evidence type="ECO:0000256" key="3">
    <source>
        <dbReference type="SAM" id="MobiDB-lite"/>
    </source>
</evidence>
<dbReference type="Gene3D" id="1.25.40.20">
    <property type="entry name" value="Ankyrin repeat-containing domain"/>
    <property type="match status" value="1"/>
</dbReference>
<keyword evidence="6" id="KW-1185">Reference proteome</keyword>
<keyword evidence="1" id="KW-0677">Repeat</keyword>
<evidence type="ECO:0000313" key="6">
    <source>
        <dbReference type="Proteomes" id="UP001251528"/>
    </source>
</evidence>
<dbReference type="GO" id="GO:0003824">
    <property type="term" value="F:catalytic activity"/>
    <property type="evidence" value="ECO:0007669"/>
    <property type="project" value="InterPro"/>
</dbReference>
<dbReference type="Proteomes" id="UP001251528">
    <property type="component" value="Unassembled WGS sequence"/>
</dbReference>
<dbReference type="InterPro" id="IPR056884">
    <property type="entry name" value="NPHP3-like_N"/>
</dbReference>
<reference evidence="5" key="1">
    <citation type="submission" date="2023-06" db="EMBL/GenBank/DDBJ databases">
        <title>Conoideocrella luteorostrata (Hypocreales: Clavicipitaceae), a potential biocontrol fungus for elongate hemlock scale in United States Christmas tree production areas.</title>
        <authorList>
            <person name="Barrett H."/>
            <person name="Lovett B."/>
            <person name="Macias A.M."/>
            <person name="Stajich J.E."/>
            <person name="Kasson M.T."/>
        </authorList>
    </citation>
    <scope>NUCLEOTIDE SEQUENCE</scope>
    <source>
        <strain evidence="5">ARSEF 14590</strain>
    </source>
</reference>
<dbReference type="EMBL" id="JASWJB010000435">
    <property type="protein sequence ID" value="KAK2590467.1"/>
    <property type="molecule type" value="Genomic_DNA"/>
</dbReference>
<dbReference type="AlphaFoldDB" id="A0AAJ0CF22"/>
<organism evidence="5 6">
    <name type="scientific">Conoideocrella luteorostrata</name>
    <dbReference type="NCBI Taxonomy" id="1105319"/>
    <lineage>
        <taxon>Eukaryota</taxon>
        <taxon>Fungi</taxon>
        <taxon>Dikarya</taxon>
        <taxon>Ascomycota</taxon>
        <taxon>Pezizomycotina</taxon>
        <taxon>Sordariomycetes</taxon>
        <taxon>Hypocreomycetidae</taxon>
        <taxon>Hypocreales</taxon>
        <taxon>Clavicipitaceae</taxon>
        <taxon>Conoideocrella</taxon>
    </lineage>
</organism>
<dbReference type="PROSITE" id="PS50297">
    <property type="entry name" value="ANK_REP_REGION"/>
    <property type="match status" value="5"/>
</dbReference>
<feature type="repeat" description="ANK" evidence="2">
    <location>
        <begin position="984"/>
        <end position="1016"/>
    </location>
</feature>
<dbReference type="Gene3D" id="3.40.50.300">
    <property type="entry name" value="P-loop containing nucleotide triphosphate hydrolases"/>
    <property type="match status" value="1"/>
</dbReference>
<keyword evidence="2" id="KW-0040">ANK repeat</keyword>
<dbReference type="Gene3D" id="3.40.50.1580">
    <property type="entry name" value="Nucleoside phosphorylase domain"/>
    <property type="match status" value="1"/>
</dbReference>
<dbReference type="PANTHER" id="PTHR46082">
    <property type="entry name" value="ATP/GTP-BINDING PROTEIN-RELATED"/>
    <property type="match status" value="1"/>
</dbReference>
<dbReference type="PROSITE" id="PS50837">
    <property type="entry name" value="NACHT"/>
    <property type="match status" value="1"/>
</dbReference>
<dbReference type="InterPro" id="IPR027417">
    <property type="entry name" value="P-loop_NTPase"/>
</dbReference>
<feature type="repeat" description="ANK" evidence="2">
    <location>
        <begin position="885"/>
        <end position="917"/>
    </location>
</feature>
<dbReference type="SMART" id="SM00248">
    <property type="entry name" value="ANK"/>
    <property type="match status" value="8"/>
</dbReference>
<dbReference type="Pfam" id="PF00023">
    <property type="entry name" value="Ank"/>
    <property type="match status" value="1"/>
</dbReference>
<dbReference type="Pfam" id="PF13637">
    <property type="entry name" value="Ank_4"/>
    <property type="match status" value="1"/>
</dbReference>
<accession>A0AAJ0CF22</accession>
<gene>
    <name evidence="5" type="ORF">QQS21_011854</name>
</gene>
<feature type="repeat" description="ANK" evidence="2">
    <location>
        <begin position="918"/>
        <end position="950"/>
    </location>
</feature>
<dbReference type="InterPro" id="IPR053137">
    <property type="entry name" value="NLR-like"/>
</dbReference>
<dbReference type="PROSITE" id="PS50088">
    <property type="entry name" value="ANK_REPEAT"/>
    <property type="match status" value="6"/>
</dbReference>
<dbReference type="PANTHER" id="PTHR46082:SF11">
    <property type="entry name" value="AAA+ ATPASE DOMAIN-CONTAINING PROTEIN-RELATED"/>
    <property type="match status" value="1"/>
</dbReference>
<dbReference type="Pfam" id="PF24883">
    <property type="entry name" value="NPHP3_N"/>
    <property type="match status" value="1"/>
</dbReference>
<dbReference type="SUPFAM" id="SSF52540">
    <property type="entry name" value="P-loop containing nucleoside triphosphate hydrolases"/>
    <property type="match status" value="1"/>
</dbReference>
<feature type="repeat" description="ANK" evidence="2">
    <location>
        <begin position="951"/>
        <end position="983"/>
    </location>
</feature>
<feature type="region of interest" description="Disordered" evidence="3">
    <location>
        <begin position="1111"/>
        <end position="1157"/>
    </location>
</feature>
<evidence type="ECO:0000256" key="2">
    <source>
        <dbReference type="PROSITE-ProRule" id="PRU00023"/>
    </source>
</evidence>
<comment type="caution">
    <text evidence="5">The sequence shown here is derived from an EMBL/GenBank/DDBJ whole genome shotgun (WGS) entry which is preliminary data.</text>
</comment>